<dbReference type="GO" id="GO:0003690">
    <property type="term" value="F:double-stranded DNA binding"/>
    <property type="evidence" value="ECO:0007669"/>
    <property type="project" value="TreeGrafter"/>
</dbReference>
<dbReference type="InterPro" id="IPR027417">
    <property type="entry name" value="P-loop_NTPase"/>
</dbReference>
<name>A0A8B7NY51_HYAAZ</name>
<reference evidence="5" key="1">
    <citation type="submission" date="2025-08" db="UniProtKB">
        <authorList>
            <consortium name="RefSeq"/>
        </authorList>
    </citation>
    <scope>IDENTIFICATION</scope>
</reference>
<dbReference type="GO" id="GO:0003697">
    <property type="term" value="F:single-stranded DNA binding"/>
    <property type="evidence" value="ECO:0007669"/>
    <property type="project" value="TreeGrafter"/>
</dbReference>
<dbReference type="OMA" id="IHCQGHN"/>
<sequence>MAKRRVTTLGLDDVLLRQCAKHSLVTLQDVLRLSLVDMMRCLRVSAARARALQQQLYGICAPSSTTAWALLQEERRARPLSSGQEELDVLMAGGFHRGTVTELAGPSGVGKTQWCLSLSLQCLLGGSSPAPVIYIDTEAAFTPQRVVEMLSERLSEAEQARLPELLASIVVHRPSSVEHLQKILDGLELQALELGAGAVIVDSIASLVRKQFPAHAPGGGGHWQKIFVLADWAARLKTLAANCKLAVIVTNQVTSRNESNAATAEALNEEAETDLELDNDDAAKESKIIPMESGEIEEPGSRYVTPALGNTWTHFVNTRLVLQYTSRPGVRQLVVAKSPVAPLAVFDYTITASGISVSGRGKYSNQGCDPNTIHISVQPGASI</sequence>
<keyword evidence="4" id="KW-1185">Reference proteome</keyword>
<dbReference type="KEGG" id="hazt:108675153"/>
<dbReference type="GO" id="GO:0033063">
    <property type="term" value="C:Rad51B-Rad51C-Rad51D-XRCC2 complex"/>
    <property type="evidence" value="ECO:0007669"/>
    <property type="project" value="InterPro"/>
</dbReference>
<evidence type="ECO:0000313" key="4">
    <source>
        <dbReference type="Proteomes" id="UP000694843"/>
    </source>
</evidence>
<dbReference type="RefSeq" id="XP_018018635.1">
    <property type="nucleotide sequence ID" value="XM_018163146.2"/>
</dbReference>
<dbReference type="InterPro" id="IPR013632">
    <property type="entry name" value="Rad51_C"/>
</dbReference>
<dbReference type="GO" id="GO:0140664">
    <property type="term" value="F:ATP-dependent DNA damage sensor activity"/>
    <property type="evidence" value="ECO:0007669"/>
    <property type="project" value="InterPro"/>
</dbReference>
<proteinExistence type="predicted"/>
<protein>
    <submittedName>
        <fullName evidence="5">DNA repair protein RAD51 homolog 2</fullName>
    </submittedName>
</protein>
<feature type="domain" description="RecA family profile 1" evidence="3">
    <location>
        <begin position="76"/>
        <end position="253"/>
    </location>
</feature>
<dbReference type="Gene3D" id="3.40.50.300">
    <property type="entry name" value="P-loop containing nucleotide triphosphate hydrolases"/>
    <property type="match status" value="1"/>
</dbReference>
<dbReference type="SMART" id="SM00382">
    <property type="entry name" value="AAA"/>
    <property type="match status" value="1"/>
</dbReference>
<evidence type="ECO:0000313" key="5">
    <source>
        <dbReference type="RefSeq" id="XP_018018635.1"/>
    </source>
</evidence>
<dbReference type="GO" id="GO:0005657">
    <property type="term" value="C:replication fork"/>
    <property type="evidence" value="ECO:0007669"/>
    <property type="project" value="TreeGrafter"/>
</dbReference>
<dbReference type="InterPro" id="IPR020588">
    <property type="entry name" value="RecA_ATP-bd"/>
</dbReference>
<dbReference type="PIRSF" id="PIRSF005856">
    <property type="entry name" value="Rad51"/>
    <property type="match status" value="1"/>
</dbReference>
<evidence type="ECO:0000256" key="1">
    <source>
        <dbReference type="ARBA" id="ARBA00022741"/>
    </source>
</evidence>
<keyword evidence="1" id="KW-0547">Nucleotide-binding</keyword>
<accession>A0A8B7NY51</accession>
<dbReference type="PANTHER" id="PTHR46456:SF1">
    <property type="entry name" value="DNA REPAIR PROTEIN RAD51 HOMOLOG 2"/>
    <property type="match status" value="1"/>
</dbReference>
<dbReference type="GO" id="GO:0000400">
    <property type="term" value="F:four-way junction DNA binding"/>
    <property type="evidence" value="ECO:0007669"/>
    <property type="project" value="TreeGrafter"/>
</dbReference>
<dbReference type="SUPFAM" id="SSF52540">
    <property type="entry name" value="P-loop containing nucleoside triphosphate hydrolases"/>
    <property type="match status" value="1"/>
</dbReference>
<dbReference type="PANTHER" id="PTHR46456">
    <property type="entry name" value="DNA REPAIR PROTEIN RAD51 HOMOLOG 2"/>
    <property type="match status" value="1"/>
</dbReference>
<gene>
    <name evidence="5" type="primary">LOC108675153</name>
</gene>
<dbReference type="GeneID" id="108675153"/>
<dbReference type="GO" id="GO:0000724">
    <property type="term" value="P:double-strand break repair via homologous recombination"/>
    <property type="evidence" value="ECO:0007669"/>
    <property type="project" value="InterPro"/>
</dbReference>
<evidence type="ECO:0000259" key="3">
    <source>
        <dbReference type="PROSITE" id="PS50162"/>
    </source>
</evidence>
<dbReference type="InterPro" id="IPR016467">
    <property type="entry name" value="DNA_recomb/repair_RecA-like"/>
</dbReference>
<evidence type="ECO:0000256" key="2">
    <source>
        <dbReference type="ARBA" id="ARBA00022840"/>
    </source>
</evidence>
<organism evidence="4 5">
    <name type="scientific">Hyalella azteca</name>
    <name type="common">Amphipod</name>
    <dbReference type="NCBI Taxonomy" id="294128"/>
    <lineage>
        <taxon>Eukaryota</taxon>
        <taxon>Metazoa</taxon>
        <taxon>Ecdysozoa</taxon>
        <taxon>Arthropoda</taxon>
        <taxon>Crustacea</taxon>
        <taxon>Multicrustacea</taxon>
        <taxon>Malacostraca</taxon>
        <taxon>Eumalacostraca</taxon>
        <taxon>Peracarida</taxon>
        <taxon>Amphipoda</taxon>
        <taxon>Senticaudata</taxon>
        <taxon>Talitrida</taxon>
        <taxon>Talitroidea</taxon>
        <taxon>Hyalellidae</taxon>
        <taxon>Hyalella</taxon>
    </lineage>
</organism>
<dbReference type="InterPro" id="IPR030548">
    <property type="entry name" value="RAD51B"/>
</dbReference>
<dbReference type="PROSITE" id="PS50162">
    <property type="entry name" value="RECA_2"/>
    <property type="match status" value="1"/>
</dbReference>
<dbReference type="Pfam" id="PF08423">
    <property type="entry name" value="Rad51"/>
    <property type="match status" value="1"/>
</dbReference>
<dbReference type="Proteomes" id="UP000694843">
    <property type="component" value="Unplaced"/>
</dbReference>
<dbReference type="OrthoDB" id="336321at2759"/>
<dbReference type="InterPro" id="IPR003593">
    <property type="entry name" value="AAA+_ATPase"/>
</dbReference>
<dbReference type="AlphaFoldDB" id="A0A8B7NY51"/>
<dbReference type="GO" id="GO:0005524">
    <property type="term" value="F:ATP binding"/>
    <property type="evidence" value="ECO:0007669"/>
    <property type="project" value="UniProtKB-KW"/>
</dbReference>
<keyword evidence="2" id="KW-0067">ATP-binding</keyword>